<evidence type="ECO:0000256" key="3">
    <source>
        <dbReference type="ARBA" id="ARBA00023015"/>
    </source>
</evidence>
<dbReference type="GO" id="GO:0046872">
    <property type="term" value="F:metal ion binding"/>
    <property type="evidence" value="ECO:0007669"/>
    <property type="project" value="UniProtKB-KW"/>
</dbReference>
<name>A0AAD7GYW6_MYCRO</name>
<keyword evidence="5" id="KW-0539">Nucleus</keyword>
<keyword evidence="3" id="KW-0805">Transcription regulation</keyword>
<proteinExistence type="predicted"/>
<accession>A0AAD7GYW6</accession>
<evidence type="ECO:0000313" key="7">
    <source>
        <dbReference type="Proteomes" id="UP001221757"/>
    </source>
</evidence>
<gene>
    <name evidence="6" type="ORF">B0H17DRAFT_1191592</name>
</gene>
<dbReference type="EMBL" id="JARKIE010000004">
    <property type="protein sequence ID" value="KAJ7708095.1"/>
    <property type="molecule type" value="Genomic_DNA"/>
</dbReference>
<keyword evidence="7" id="KW-1185">Reference proteome</keyword>
<protein>
    <recommendedName>
        <fullName evidence="8">Transcription factor domain-containing protein</fullName>
    </recommendedName>
</protein>
<keyword evidence="4" id="KW-0804">Transcription</keyword>
<comment type="caution">
    <text evidence="6">The sequence shown here is derived from an EMBL/GenBank/DDBJ whole genome shotgun (WGS) entry which is preliminary data.</text>
</comment>
<comment type="subcellular location">
    <subcellularLocation>
        <location evidence="1">Nucleus</location>
    </subcellularLocation>
</comment>
<dbReference type="PANTHER" id="PTHR47338:SF29">
    <property type="entry name" value="ZN(2)-C6 FUNGAL-TYPE DOMAIN-CONTAINING PROTEIN"/>
    <property type="match status" value="1"/>
</dbReference>
<reference evidence="6" key="1">
    <citation type="submission" date="2023-03" db="EMBL/GenBank/DDBJ databases">
        <title>Massive genome expansion in bonnet fungi (Mycena s.s.) driven by repeated elements and novel gene families across ecological guilds.</title>
        <authorList>
            <consortium name="Lawrence Berkeley National Laboratory"/>
            <person name="Harder C.B."/>
            <person name="Miyauchi S."/>
            <person name="Viragh M."/>
            <person name="Kuo A."/>
            <person name="Thoen E."/>
            <person name="Andreopoulos B."/>
            <person name="Lu D."/>
            <person name="Skrede I."/>
            <person name="Drula E."/>
            <person name="Henrissat B."/>
            <person name="Morin E."/>
            <person name="Kohler A."/>
            <person name="Barry K."/>
            <person name="LaButti K."/>
            <person name="Morin E."/>
            <person name="Salamov A."/>
            <person name="Lipzen A."/>
            <person name="Mereny Z."/>
            <person name="Hegedus B."/>
            <person name="Baldrian P."/>
            <person name="Stursova M."/>
            <person name="Weitz H."/>
            <person name="Taylor A."/>
            <person name="Grigoriev I.V."/>
            <person name="Nagy L.G."/>
            <person name="Martin F."/>
            <person name="Kauserud H."/>
        </authorList>
    </citation>
    <scope>NUCLEOTIDE SEQUENCE</scope>
    <source>
        <strain evidence="6">CBHHK067</strain>
    </source>
</reference>
<evidence type="ECO:0008006" key="8">
    <source>
        <dbReference type="Google" id="ProtNLM"/>
    </source>
</evidence>
<evidence type="ECO:0000313" key="6">
    <source>
        <dbReference type="EMBL" id="KAJ7708095.1"/>
    </source>
</evidence>
<evidence type="ECO:0000256" key="4">
    <source>
        <dbReference type="ARBA" id="ARBA00023163"/>
    </source>
</evidence>
<dbReference type="CDD" id="cd12148">
    <property type="entry name" value="fungal_TF_MHR"/>
    <property type="match status" value="1"/>
</dbReference>
<evidence type="ECO:0000256" key="5">
    <source>
        <dbReference type="ARBA" id="ARBA00023242"/>
    </source>
</evidence>
<dbReference type="Proteomes" id="UP001221757">
    <property type="component" value="Unassembled WGS sequence"/>
</dbReference>
<evidence type="ECO:0000256" key="2">
    <source>
        <dbReference type="ARBA" id="ARBA00022723"/>
    </source>
</evidence>
<evidence type="ECO:0000256" key="1">
    <source>
        <dbReference type="ARBA" id="ARBA00004123"/>
    </source>
</evidence>
<dbReference type="GO" id="GO:0005634">
    <property type="term" value="C:nucleus"/>
    <property type="evidence" value="ECO:0007669"/>
    <property type="project" value="UniProtKB-SubCell"/>
</dbReference>
<dbReference type="PANTHER" id="PTHR47338">
    <property type="entry name" value="ZN(II)2CYS6 TRANSCRIPTION FACTOR (EUROFUNG)-RELATED"/>
    <property type="match status" value="1"/>
</dbReference>
<dbReference type="GO" id="GO:0000981">
    <property type="term" value="F:DNA-binding transcription factor activity, RNA polymerase II-specific"/>
    <property type="evidence" value="ECO:0007669"/>
    <property type="project" value="InterPro"/>
</dbReference>
<organism evidence="6 7">
    <name type="scientific">Mycena rosella</name>
    <name type="common">Pink bonnet</name>
    <name type="synonym">Agaricus rosellus</name>
    <dbReference type="NCBI Taxonomy" id="1033263"/>
    <lineage>
        <taxon>Eukaryota</taxon>
        <taxon>Fungi</taxon>
        <taxon>Dikarya</taxon>
        <taxon>Basidiomycota</taxon>
        <taxon>Agaricomycotina</taxon>
        <taxon>Agaricomycetes</taxon>
        <taxon>Agaricomycetidae</taxon>
        <taxon>Agaricales</taxon>
        <taxon>Marasmiineae</taxon>
        <taxon>Mycenaceae</taxon>
        <taxon>Mycena</taxon>
    </lineage>
</organism>
<sequence>MGLSRLLTHFYLQQTSGSSLNPTTANSMPTELPFIVLQALVHNFLHNAFCFGFFLDTQAFHDAVTSNPGRTLPPVLLNVLYLWGVHLAKDSRITAYEPAFLAHALRSTAGSLAGTHSRTVLHSMQASVLLAYYFVRNARFLEGKYHASAAVAIAVSAGLHRIRGAAPAAESVLACSVAGVLGPPKDAGEEGERISAFWSVLNLNNCWAGMDGAPSNVVYGPGGLTIDTPWPLDTRDYVERPYLLPAESSGTVAKLLAGGPDTARSGPALYAKAGILFEEATRLNLRYRTSGIPPPDPESSALDRRINTLIHALPSVRCKRSLVVHTLAHGATIQLHHHLAKERTASRGKALAAARAVVDIISKLDVPKIGLIDPVLAPLWTSTCLVFLGELGRQPSQHESKDLKGAFGKVIATMEVFAPHCRLMTTQLEAVRKVQRG</sequence>
<keyword evidence="2" id="KW-0479">Metal-binding</keyword>
<dbReference type="AlphaFoldDB" id="A0AAD7GYW6"/>
<dbReference type="InterPro" id="IPR050815">
    <property type="entry name" value="TF_fung"/>
</dbReference>